<feature type="transmembrane region" description="Helical" evidence="2">
    <location>
        <begin position="131"/>
        <end position="149"/>
    </location>
</feature>
<dbReference type="EMBL" id="JACIGK010000011">
    <property type="protein sequence ID" value="MBB4266168.1"/>
    <property type="molecule type" value="Genomic_DNA"/>
</dbReference>
<feature type="transmembrane region" description="Helical" evidence="2">
    <location>
        <begin position="40"/>
        <end position="58"/>
    </location>
</feature>
<feature type="transmembrane region" description="Helical" evidence="2">
    <location>
        <begin position="156"/>
        <end position="173"/>
    </location>
</feature>
<proteinExistence type="predicted"/>
<feature type="transmembrane region" description="Helical" evidence="2">
    <location>
        <begin position="429"/>
        <end position="448"/>
    </location>
</feature>
<comment type="caution">
    <text evidence="4">The sequence shown here is derived from an EMBL/GenBank/DDBJ whole genome shotgun (WGS) entry which is preliminary data.</text>
</comment>
<feature type="transmembrane region" description="Helical" evidence="2">
    <location>
        <begin position="629"/>
        <end position="647"/>
    </location>
</feature>
<dbReference type="InterPro" id="IPR011853">
    <property type="entry name" value="TRAP_DctM-Dct_fused"/>
</dbReference>
<gene>
    <name evidence="4" type="ORF">GGD89_001797</name>
</gene>
<dbReference type="AlphaFoldDB" id="A0A7W6RCY2"/>
<feature type="transmembrane region" description="Helical" evidence="2">
    <location>
        <begin position="368"/>
        <end position="387"/>
    </location>
</feature>
<evidence type="ECO:0000313" key="5">
    <source>
        <dbReference type="Proteomes" id="UP000554286"/>
    </source>
</evidence>
<feature type="transmembrane region" description="Helical" evidence="2">
    <location>
        <begin position="700"/>
        <end position="716"/>
    </location>
</feature>
<keyword evidence="5" id="KW-1185">Reference proteome</keyword>
<keyword evidence="1" id="KW-0997">Cell inner membrane</keyword>
<dbReference type="Proteomes" id="UP000554286">
    <property type="component" value="Unassembled WGS sequence"/>
</dbReference>
<feature type="transmembrane region" description="Helical" evidence="2">
    <location>
        <begin position="326"/>
        <end position="347"/>
    </location>
</feature>
<keyword evidence="2" id="KW-0472">Membrane</keyword>
<reference evidence="4 5" key="1">
    <citation type="submission" date="2020-08" db="EMBL/GenBank/DDBJ databases">
        <title>Genome sequencing of Purple Non-Sulfur Bacteria from various extreme environments.</title>
        <authorList>
            <person name="Mayer M."/>
        </authorList>
    </citation>
    <scope>NUCLEOTIDE SEQUENCE [LARGE SCALE GENOMIC DNA]</scope>
    <source>
        <strain evidence="4 5">JA131</strain>
    </source>
</reference>
<dbReference type="RefSeq" id="WP_184044262.1">
    <property type="nucleotide sequence ID" value="NZ_JACIGK010000011.1"/>
</dbReference>
<feature type="transmembrane region" description="Helical" evidence="2">
    <location>
        <begin position="468"/>
        <end position="495"/>
    </location>
</feature>
<feature type="transmembrane region" description="Helical" evidence="2">
    <location>
        <begin position="571"/>
        <end position="591"/>
    </location>
</feature>
<dbReference type="InterPro" id="IPR010656">
    <property type="entry name" value="DctM"/>
</dbReference>
<dbReference type="NCBIfam" id="TIGR02123">
    <property type="entry name" value="TRAP_fused"/>
    <property type="match status" value="1"/>
</dbReference>
<protein>
    <submittedName>
        <fullName evidence="4">TRAP transporter 4TM/12TM fusion protein</fullName>
    </submittedName>
</protein>
<dbReference type="PANTHER" id="PTHR43849">
    <property type="entry name" value="BLL3936 PROTEIN"/>
    <property type="match status" value="1"/>
</dbReference>
<dbReference type="PANTHER" id="PTHR43849:SF2">
    <property type="entry name" value="BLL3936 PROTEIN"/>
    <property type="match status" value="1"/>
</dbReference>
<feature type="transmembrane region" description="Helical" evidence="2">
    <location>
        <begin position="99"/>
        <end position="119"/>
    </location>
</feature>
<comment type="subcellular location">
    <subcellularLocation>
        <location evidence="1">Cell inner membrane</location>
        <topology evidence="1">Multi-pass membrane protein</topology>
    </subcellularLocation>
</comment>
<name>A0A7W6RCY2_9PROT</name>
<keyword evidence="2" id="KW-0812">Transmembrane</keyword>
<dbReference type="Pfam" id="PF06808">
    <property type="entry name" value="DctM"/>
    <property type="match status" value="1"/>
</dbReference>
<organism evidence="4 5">
    <name type="scientific">Roseospira visakhapatnamensis</name>
    <dbReference type="NCBI Taxonomy" id="390880"/>
    <lineage>
        <taxon>Bacteria</taxon>
        <taxon>Pseudomonadati</taxon>
        <taxon>Pseudomonadota</taxon>
        <taxon>Alphaproteobacteria</taxon>
        <taxon>Rhodospirillales</taxon>
        <taxon>Rhodospirillaceae</taxon>
        <taxon>Roseospira</taxon>
    </lineage>
</organism>
<feature type="transmembrane region" description="Helical" evidence="2">
    <location>
        <begin position="208"/>
        <end position="228"/>
    </location>
</feature>
<keyword evidence="2" id="KW-1133">Transmembrane helix</keyword>
<evidence type="ECO:0000256" key="2">
    <source>
        <dbReference type="SAM" id="Phobius"/>
    </source>
</evidence>
<sequence>MGRRDRDSHDDADAEAVARAGHGVEVGEVSTVARPLAGPLRLVVFWIGVVTAVVHIYLNTFGTMSELRVAALHFGLFGLLCALIYPLRPVAGRAARRWVLGIDVVLGLLCLVTVGYLFLYEDAFHARGMAFDGWDWAMSLLALGLAMEFARRSSGWLIPVLIIIAMTYATLWGPWVSGVFHFAGLSGEVMMMRAYLTGDGLFGPIARISYSYVTMFILFGAFLVRSGAGDFIIDLARCAAGRFVGGPGLVAVFGSGLMGSISGSAVANTMSTGIITIPLMKRAGYRPRFAAGVEAAASTGGQIMPPIMGAGAFIMANYTLVPYVEIVALSVLPAIIYFLSVGAFVRVEAIRLGLSAEAPEDGKSFGQVIREGWHFLLPIAVLVGLLIQGFTPTYAAGLSMGAVVVASWLSKAPMGPRAVLEALAEGARIAATMAILLVAVGVVVAVIATTGIGNTFSQMISAWAGGQLWVLLILVALASLVLGMGLPVTAAYAVLAPLSAPALNDLMLEGHILQALVDGTVPQTVAMTLSALLPDLGGVLGEPMTQAQAQAVWARVSALPGDFTAGLAGQLVDPVTVSMTLLGAHLIIFWLSQDSNVTPPVCLTAFAAGAIAGTRPLPTGMAAWKIAKGLYIVPVLFAYTPLVTGTWPDQVEVFVFACFGVYAFAGLFQGCLESPLRWYERLGSGAAAALMLWPHGAFPVHLSGLVLLAVLVAVTWRRRRRTMADSAPAT</sequence>
<keyword evidence="1" id="KW-0813">Transport</keyword>
<feature type="transmembrane region" description="Helical" evidence="2">
    <location>
        <begin position="597"/>
        <end position="617"/>
    </location>
</feature>
<dbReference type="GO" id="GO:0005886">
    <property type="term" value="C:plasma membrane"/>
    <property type="evidence" value="ECO:0007669"/>
    <property type="project" value="UniProtKB-SubCell"/>
</dbReference>
<evidence type="ECO:0000256" key="1">
    <source>
        <dbReference type="RuleBase" id="RU369079"/>
    </source>
</evidence>
<accession>A0A7W6RCY2</accession>
<evidence type="ECO:0000313" key="4">
    <source>
        <dbReference type="EMBL" id="MBB4266168.1"/>
    </source>
</evidence>
<feature type="transmembrane region" description="Helical" evidence="2">
    <location>
        <begin position="653"/>
        <end position="671"/>
    </location>
</feature>
<feature type="transmembrane region" description="Helical" evidence="2">
    <location>
        <begin position="248"/>
        <end position="268"/>
    </location>
</feature>
<evidence type="ECO:0000259" key="3">
    <source>
        <dbReference type="Pfam" id="PF06808"/>
    </source>
</evidence>
<keyword evidence="1" id="KW-1003">Cell membrane</keyword>
<dbReference type="GO" id="GO:0022857">
    <property type="term" value="F:transmembrane transporter activity"/>
    <property type="evidence" value="ECO:0007669"/>
    <property type="project" value="UniProtKB-UniRule"/>
</dbReference>
<feature type="domain" description="TRAP C4-dicarboxylate transport system permease DctM subunit" evidence="3">
    <location>
        <begin position="147"/>
        <end position="641"/>
    </location>
</feature>
<comment type="function">
    <text evidence="1">Part of the tripartite ATP-independent periplasmic (TRAP) transport system.</text>
</comment>
<feature type="transmembrane region" description="Helical" evidence="2">
    <location>
        <begin position="70"/>
        <end position="87"/>
    </location>
</feature>